<dbReference type="PANTHER" id="PTHR43085:SF46">
    <property type="entry name" value="ADENOSINE KINASE"/>
    <property type="match status" value="1"/>
</dbReference>
<organism evidence="5">
    <name type="scientific">hydrothermal vent metagenome</name>
    <dbReference type="NCBI Taxonomy" id="652676"/>
    <lineage>
        <taxon>unclassified sequences</taxon>
        <taxon>metagenomes</taxon>
        <taxon>ecological metagenomes</taxon>
    </lineage>
</organism>
<feature type="domain" description="Carbohydrate kinase PfkB" evidence="4">
    <location>
        <begin position="40"/>
        <end position="290"/>
    </location>
</feature>
<evidence type="ECO:0000256" key="2">
    <source>
        <dbReference type="ARBA" id="ARBA00022679"/>
    </source>
</evidence>
<evidence type="ECO:0000313" key="5">
    <source>
        <dbReference type="EMBL" id="CUS54059.1"/>
    </source>
</evidence>
<dbReference type="SUPFAM" id="SSF53613">
    <property type="entry name" value="Ribokinase-like"/>
    <property type="match status" value="1"/>
</dbReference>
<protein>
    <submittedName>
        <fullName evidence="5">PfkB</fullName>
    </submittedName>
</protein>
<dbReference type="InterPro" id="IPR050306">
    <property type="entry name" value="PfkB_Carbo_kinase"/>
</dbReference>
<evidence type="ECO:0000259" key="4">
    <source>
        <dbReference type="Pfam" id="PF00294"/>
    </source>
</evidence>
<evidence type="ECO:0000256" key="3">
    <source>
        <dbReference type="ARBA" id="ARBA00022777"/>
    </source>
</evidence>
<dbReference type="PROSITE" id="PS00583">
    <property type="entry name" value="PFKB_KINASES_1"/>
    <property type="match status" value="1"/>
</dbReference>
<dbReference type="InterPro" id="IPR002173">
    <property type="entry name" value="Carboh/pur_kinase_PfkB_CS"/>
</dbReference>
<dbReference type="InterPro" id="IPR011611">
    <property type="entry name" value="PfkB_dom"/>
</dbReference>
<sequence length="312" mass="34383">MPTLICGSMAFDTIMVFPDRFKNYILPDQIDNLNVCFVNPELRREYGGCAGNIAYSLKLLGGEPIPMATVGKDFEDYRRLLQQNGIPDQHVVEIPSLYTAQCFITTDQDNNQITAFHPGAMGEAHQNKVADAANISSGIVAPDGRDAMLQHSRDFAALGIPFMFDPGQNLPLFSKDELLTCIDQATWCVMNDYESQLMMKITELTLDDIASQVHALIVTRGGEGSRIYAGGKLIDIPVASIQAAVDPTGCGDAFRAGLLHGLNCDWDWETSGRVASLVGAFKVESQGTQNHHFTEDQFRARFEESFGYRMVT</sequence>
<comment type="similarity">
    <text evidence="1">Belongs to the carbohydrate kinase PfkB family.</text>
</comment>
<evidence type="ECO:0000256" key="1">
    <source>
        <dbReference type="ARBA" id="ARBA00010688"/>
    </source>
</evidence>
<proteinExistence type="inferred from homology"/>
<dbReference type="Gene3D" id="3.40.1190.20">
    <property type="match status" value="1"/>
</dbReference>
<dbReference type="InterPro" id="IPR029056">
    <property type="entry name" value="Ribokinase-like"/>
</dbReference>
<dbReference type="CDD" id="cd01942">
    <property type="entry name" value="ribokinase_group_A"/>
    <property type="match status" value="1"/>
</dbReference>
<accession>A0A160TUN0</accession>
<reference evidence="5" key="1">
    <citation type="submission" date="2015-10" db="EMBL/GenBank/DDBJ databases">
        <authorList>
            <person name="Gilbert D.G."/>
        </authorList>
    </citation>
    <scope>NUCLEOTIDE SEQUENCE</scope>
</reference>
<dbReference type="EMBL" id="CZRL01000100">
    <property type="protein sequence ID" value="CUS54059.1"/>
    <property type="molecule type" value="Genomic_DNA"/>
</dbReference>
<dbReference type="PANTHER" id="PTHR43085">
    <property type="entry name" value="HEXOKINASE FAMILY MEMBER"/>
    <property type="match status" value="1"/>
</dbReference>
<keyword evidence="3" id="KW-0418">Kinase</keyword>
<keyword evidence="2" id="KW-0808">Transferase</keyword>
<dbReference type="GO" id="GO:0016301">
    <property type="term" value="F:kinase activity"/>
    <property type="evidence" value="ECO:0007669"/>
    <property type="project" value="UniProtKB-KW"/>
</dbReference>
<dbReference type="AlphaFoldDB" id="A0A160TUN0"/>
<name>A0A160TUN0_9ZZZZ</name>
<dbReference type="Pfam" id="PF00294">
    <property type="entry name" value="PfkB"/>
    <property type="match status" value="1"/>
</dbReference>
<gene>
    <name evidence="5" type="ORF">MGWOODY_XGa2013</name>
</gene>